<comment type="caution">
    <text evidence="1">The sequence shown here is derived from an EMBL/GenBank/DDBJ whole genome shotgun (WGS) entry which is preliminary data.</text>
</comment>
<accession>A0A0F9AXV9</accession>
<evidence type="ECO:0000313" key="1">
    <source>
        <dbReference type="EMBL" id="KKK83219.1"/>
    </source>
</evidence>
<sequence>MIPVTCGPTAEYGNAAAAAIIAIETALGINLEDIGHIKCDSPTELTLDAAGEITITKSACYTVDTFADAASDDLDVI</sequence>
<dbReference type="EMBL" id="LAZR01052326">
    <property type="protein sequence ID" value="KKK83219.1"/>
    <property type="molecule type" value="Genomic_DNA"/>
</dbReference>
<reference evidence="1" key="1">
    <citation type="journal article" date="2015" name="Nature">
        <title>Complex archaea that bridge the gap between prokaryotes and eukaryotes.</title>
        <authorList>
            <person name="Spang A."/>
            <person name="Saw J.H."/>
            <person name="Jorgensen S.L."/>
            <person name="Zaremba-Niedzwiedzka K."/>
            <person name="Martijn J."/>
            <person name="Lind A.E."/>
            <person name="van Eijk R."/>
            <person name="Schleper C."/>
            <person name="Guy L."/>
            <person name="Ettema T.J."/>
        </authorList>
    </citation>
    <scope>NUCLEOTIDE SEQUENCE</scope>
</reference>
<protein>
    <submittedName>
        <fullName evidence="1">Uncharacterized protein</fullName>
    </submittedName>
</protein>
<proteinExistence type="predicted"/>
<gene>
    <name evidence="1" type="ORF">LCGC14_2795600</name>
</gene>
<organism evidence="1">
    <name type="scientific">marine sediment metagenome</name>
    <dbReference type="NCBI Taxonomy" id="412755"/>
    <lineage>
        <taxon>unclassified sequences</taxon>
        <taxon>metagenomes</taxon>
        <taxon>ecological metagenomes</taxon>
    </lineage>
</organism>
<dbReference type="AlphaFoldDB" id="A0A0F9AXV9"/>
<feature type="non-terminal residue" evidence="1">
    <location>
        <position position="77"/>
    </location>
</feature>
<name>A0A0F9AXV9_9ZZZZ</name>